<dbReference type="GO" id="GO:0010468">
    <property type="term" value="P:regulation of gene expression"/>
    <property type="evidence" value="ECO:0007669"/>
    <property type="project" value="TreeGrafter"/>
</dbReference>
<dbReference type="STRING" id="1296120.A0A1B9H0G1"/>
<feature type="compositionally biased region" description="Basic and acidic residues" evidence="7">
    <location>
        <begin position="238"/>
        <end position="249"/>
    </location>
</feature>
<sequence length="257" mass="28557">MADEFNPATTLSALTKSLDVLENALKPLQTQEWSSTLEELSTLERAKMDVLASYAVNDLIWVYLKLKGIDPEKHDVSAELDRIKTYYAKVRAVEEPDAPRPQIDSAAAKRFIKSSIPKSQHLKPNSNVDADLPTSSAAALVASQARDAASVTSLRQQQEDEQEALPRLGKAGRFRFIDQKGDARKRIIPGSENANIEDEEEEGEGEDIEVDGDEPIEEVAEVDDEAANASGMTEEAEEFLRGIEEEMKATRTRTRRR</sequence>
<feature type="compositionally biased region" description="Acidic residues" evidence="7">
    <location>
        <begin position="195"/>
        <end position="226"/>
    </location>
</feature>
<evidence type="ECO:0000256" key="1">
    <source>
        <dbReference type="ARBA" id="ARBA00004123"/>
    </source>
</evidence>
<dbReference type="InterPro" id="IPR011082">
    <property type="entry name" value="Exosome-assoc_fac/DNA_repair"/>
</dbReference>
<evidence type="ECO:0000256" key="6">
    <source>
        <dbReference type="RuleBase" id="RU368003"/>
    </source>
</evidence>
<name>A0A1B9H0G1_9TREE</name>
<proteinExistence type="inferred from homology"/>
<evidence type="ECO:0000256" key="4">
    <source>
        <dbReference type="ARBA" id="ARBA00022884"/>
    </source>
</evidence>
<dbReference type="GO" id="GO:0003677">
    <property type="term" value="F:DNA binding"/>
    <property type="evidence" value="ECO:0007669"/>
    <property type="project" value="TreeGrafter"/>
</dbReference>
<keyword evidence="4 6" id="KW-0694">RNA-binding</keyword>
<comment type="function">
    <text evidence="6">Required for exosome-dependent processing of pre-rRNA and small nucleolar RNA (snRNA) precursors. Involved in processing of 35S pre-rRNA at the A0, A1 and A2 sites.</text>
</comment>
<dbReference type="PANTHER" id="PTHR15341">
    <property type="entry name" value="SUN-COR STEROID HORMONE RECEPTOR CO-REPRESSOR"/>
    <property type="match status" value="1"/>
</dbReference>
<reference evidence="9" key="2">
    <citation type="submission" date="2013-12" db="EMBL/GenBank/DDBJ databases">
        <title>Evolution of pathogenesis and genome organization in the Tremellales.</title>
        <authorList>
            <person name="Cuomo C."/>
            <person name="Litvintseva A."/>
            <person name="Heitman J."/>
            <person name="Chen Y."/>
            <person name="Sun S."/>
            <person name="Springer D."/>
            <person name="Dromer F."/>
            <person name="Young S."/>
            <person name="Zeng Q."/>
            <person name="Chapman S."/>
            <person name="Gujja S."/>
            <person name="Saif S."/>
            <person name="Birren B."/>
        </authorList>
    </citation>
    <scope>NUCLEOTIDE SEQUENCE [LARGE SCALE GENOMIC DNA]</scope>
    <source>
        <strain evidence="9">BCC8398</strain>
    </source>
</reference>
<evidence type="ECO:0000256" key="3">
    <source>
        <dbReference type="ARBA" id="ARBA00022552"/>
    </source>
</evidence>
<dbReference type="GO" id="GO:0000460">
    <property type="term" value="P:maturation of 5.8S rRNA"/>
    <property type="evidence" value="ECO:0007669"/>
    <property type="project" value="TreeGrafter"/>
</dbReference>
<keyword evidence="9" id="KW-1185">Reference proteome</keyword>
<dbReference type="AlphaFoldDB" id="A0A1B9H0G1"/>
<dbReference type="OrthoDB" id="1421013at2759"/>
<keyword evidence="5 6" id="KW-0539">Nucleus</keyword>
<keyword evidence="3 6" id="KW-0698">rRNA processing</keyword>
<dbReference type="Proteomes" id="UP000092666">
    <property type="component" value="Unassembled WGS sequence"/>
</dbReference>
<dbReference type="Pfam" id="PF04000">
    <property type="entry name" value="Sas10_Utp3"/>
    <property type="match status" value="1"/>
</dbReference>
<protein>
    <recommendedName>
        <fullName evidence="6">Exosome complex protein</fullName>
    </recommendedName>
</protein>
<organism evidence="8 9">
    <name type="scientific">Kwoniella heveanensis BCC8398</name>
    <dbReference type="NCBI Taxonomy" id="1296120"/>
    <lineage>
        <taxon>Eukaryota</taxon>
        <taxon>Fungi</taxon>
        <taxon>Dikarya</taxon>
        <taxon>Basidiomycota</taxon>
        <taxon>Agaricomycotina</taxon>
        <taxon>Tremellomycetes</taxon>
        <taxon>Tremellales</taxon>
        <taxon>Cryptococcaceae</taxon>
        <taxon>Kwoniella</taxon>
    </lineage>
</organism>
<evidence type="ECO:0000313" key="8">
    <source>
        <dbReference type="EMBL" id="OCF36762.1"/>
    </source>
</evidence>
<dbReference type="EMBL" id="KI669494">
    <property type="protein sequence ID" value="OCF36762.1"/>
    <property type="molecule type" value="Genomic_DNA"/>
</dbReference>
<dbReference type="GO" id="GO:0005730">
    <property type="term" value="C:nucleolus"/>
    <property type="evidence" value="ECO:0007669"/>
    <property type="project" value="TreeGrafter"/>
</dbReference>
<dbReference type="PANTHER" id="PTHR15341:SF3">
    <property type="entry name" value="NUCLEAR NUCLEIC ACID-BINDING PROTEIN C1D"/>
    <property type="match status" value="1"/>
</dbReference>
<evidence type="ECO:0000256" key="5">
    <source>
        <dbReference type="ARBA" id="ARBA00023242"/>
    </source>
</evidence>
<feature type="region of interest" description="Disordered" evidence="7">
    <location>
        <begin position="189"/>
        <end position="257"/>
    </location>
</feature>
<evidence type="ECO:0000256" key="7">
    <source>
        <dbReference type="SAM" id="MobiDB-lite"/>
    </source>
</evidence>
<evidence type="ECO:0000256" key="2">
    <source>
        <dbReference type="ARBA" id="ARBA00009154"/>
    </source>
</evidence>
<dbReference type="InterPro" id="IPR007146">
    <property type="entry name" value="Sas10/Utp3/C1D"/>
</dbReference>
<evidence type="ECO:0000313" key="9">
    <source>
        <dbReference type="Proteomes" id="UP000092666"/>
    </source>
</evidence>
<comment type="subcellular location">
    <subcellularLocation>
        <location evidence="1 6">Nucleus</location>
    </subcellularLocation>
</comment>
<reference evidence="8 9" key="1">
    <citation type="submission" date="2013-07" db="EMBL/GenBank/DDBJ databases">
        <title>The Genome Sequence of Cryptococcus heveanensis BCC8398.</title>
        <authorList>
            <consortium name="The Broad Institute Genome Sequencing Platform"/>
            <person name="Cuomo C."/>
            <person name="Litvintseva A."/>
            <person name="Chen Y."/>
            <person name="Heitman J."/>
            <person name="Sun S."/>
            <person name="Springer D."/>
            <person name="Dromer F."/>
            <person name="Young S.K."/>
            <person name="Zeng Q."/>
            <person name="Gargeya S."/>
            <person name="Fitzgerald M."/>
            <person name="Abouelleil A."/>
            <person name="Alvarado L."/>
            <person name="Berlin A.M."/>
            <person name="Chapman S.B."/>
            <person name="Dewar J."/>
            <person name="Goldberg J."/>
            <person name="Griggs A."/>
            <person name="Gujja S."/>
            <person name="Hansen M."/>
            <person name="Howarth C."/>
            <person name="Imamovic A."/>
            <person name="Larimer J."/>
            <person name="McCowan C."/>
            <person name="Murphy C."/>
            <person name="Pearson M."/>
            <person name="Priest M."/>
            <person name="Roberts A."/>
            <person name="Saif S."/>
            <person name="Shea T."/>
            <person name="Sykes S."/>
            <person name="Wortman J."/>
            <person name="Nusbaum C."/>
            <person name="Birren B."/>
        </authorList>
    </citation>
    <scope>NUCLEOTIDE SEQUENCE [LARGE SCALE GENOMIC DNA]</scope>
    <source>
        <strain evidence="8 9">BCC8398</strain>
    </source>
</reference>
<dbReference type="GO" id="GO:0003723">
    <property type="term" value="F:RNA binding"/>
    <property type="evidence" value="ECO:0007669"/>
    <property type="project" value="UniProtKB-UniRule"/>
</dbReference>
<accession>A0A1B9H0G1</accession>
<gene>
    <name evidence="8" type="ORF">I316_01358</name>
</gene>
<dbReference type="GO" id="GO:0000178">
    <property type="term" value="C:exosome (RNase complex)"/>
    <property type="evidence" value="ECO:0007669"/>
    <property type="project" value="TreeGrafter"/>
</dbReference>
<comment type="similarity">
    <text evidence="2 6">Belongs to the C1D family.</text>
</comment>